<dbReference type="EMBL" id="PHKV01000015">
    <property type="protein sequence ID" value="PKV10798.1"/>
    <property type="molecule type" value="Genomic_DNA"/>
</dbReference>
<dbReference type="PANTHER" id="PTHR43236">
    <property type="entry name" value="ANTITOXIN HIGA1"/>
    <property type="match status" value="1"/>
</dbReference>
<dbReference type="InterPro" id="IPR010982">
    <property type="entry name" value="Lambda_DNA-bd_dom_sf"/>
</dbReference>
<dbReference type="SUPFAM" id="SSF47413">
    <property type="entry name" value="lambda repressor-like DNA-binding domains"/>
    <property type="match status" value="1"/>
</dbReference>
<dbReference type="SMART" id="SM00530">
    <property type="entry name" value="HTH_XRE"/>
    <property type="match status" value="1"/>
</dbReference>
<evidence type="ECO:0000313" key="3">
    <source>
        <dbReference type="EMBL" id="PKV15032.1"/>
    </source>
</evidence>
<dbReference type="OrthoDB" id="6006530at2"/>
<dbReference type="InterPro" id="IPR052345">
    <property type="entry name" value="Rad_response_metalloprotease"/>
</dbReference>
<dbReference type="PANTHER" id="PTHR43236:SF2">
    <property type="entry name" value="BLL0069 PROTEIN"/>
    <property type="match status" value="1"/>
</dbReference>
<dbReference type="CDD" id="cd00093">
    <property type="entry name" value="HTH_XRE"/>
    <property type="match status" value="1"/>
</dbReference>
<dbReference type="InterPro" id="IPR001387">
    <property type="entry name" value="Cro/C1-type_HTH"/>
</dbReference>
<evidence type="ECO:0000313" key="4">
    <source>
        <dbReference type="Proteomes" id="UP000233720"/>
    </source>
</evidence>
<protein>
    <submittedName>
        <fullName evidence="2">Transcriptional regulator</fullName>
    </submittedName>
</protein>
<evidence type="ECO:0000259" key="1">
    <source>
        <dbReference type="PROSITE" id="PS50943"/>
    </source>
</evidence>
<dbReference type="RefSeq" id="WP_101365072.1">
    <property type="nucleotide sequence ID" value="NZ_PHKV01000015.1"/>
</dbReference>
<dbReference type="EMBL" id="PHKW01000014">
    <property type="protein sequence ID" value="PKV15032.1"/>
    <property type="molecule type" value="Genomic_DNA"/>
</dbReference>
<proteinExistence type="predicted"/>
<dbReference type="GO" id="GO:0003677">
    <property type="term" value="F:DNA binding"/>
    <property type="evidence" value="ECO:0007669"/>
    <property type="project" value="InterPro"/>
</dbReference>
<evidence type="ECO:0000313" key="2">
    <source>
        <dbReference type="EMBL" id="PKV10798.1"/>
    </source>
</evidence>
<name>A0A2N3RE75_9XANT</name>
<dbReference type="Pfam" id="PF01381">
    <property type="entry name" value="HTH_3"/>
    <property type="match status" value="1"/>
</dbReference>
<gene>
    <name evidence="2" type="ORF">XpruCFBP8353_21665</name>
    <name evidence="3" type="ORF">XpruCFBP8354_21435</name>
</gene>
<sequence length="114" mass="12443">MDLDDARLIFANRLRQARLAAGLTQEALGVAAGIAAEVARTRINRYEHGVNECDLRTAKRLADALGMPLAAFFAETDEVADAIQALAKLSVEEQRKVVTELQLKAKRSDPHSSQ</sequence>
<reference evidence="4 5" key="1">
    <citation type="submission" date="2017-11" db="EMBL/GenBank/DDBJ databases">
        <title>Xanthomonas prunicola sp. nov., a novel pathogen that affects nectarine (Prunus persica var. nectarine) trees.</title>
        <authorList>
            <person name="Lopez M."/>
            <person name="Lopez-Soriano P."/>
            <person name="Garita-Cambronero J."/>
            <person name="Beltran C."/>
            <person name="Taghouti G."/>
            <person name="Portier P."/>
            <person name="Cubero J."/>
            <person name="Fischer-Le Saux M."/>
            <person name="Marco-Noales E."/>
        </authorList>
    </citation>
    <scope>NUCLEOTIDE SEQUENCE [LARGE SCALE GENOMIC DNA]</scope>
    <source>
        <strain evidence="2 4">CFBP8353</strain>
        <strain evidence="3 5">CFBP8354</strain>
    </source>
</reference>
<dbReference type="Proteomes" id="UP000233748">
    <property type="component" value="Unassembled WGS sequence"/>
</dbReference>
<comment type="caution">
    <text evidence="2">The sequence shown here is derived from an EMBL/GenBank/DDBJ whole genome shotgun (WGS) entry which is preliminary data.</text>
</comment>
<feature type="domain" description="HTH cro/C1-type" evidence="1">
    <location>
        <begin position="14"/>
        <end position="72"/>
    </location>
</feature>
<accession>A0A2N3RE75</accession>
<dbReference type="Gene3D" id="1.10.260.40">
    <property type="entry name" value="lambda repressor-like DNA-binding domains"/>
    <property type="match status" value="1"/>
</dbReference>
<dbReference type="Proteomes" id="UP000233720">
    <property type="component" value="Unassembled WGS sequence"/>
</dbReference>
<dbReference type="PROSITE" id="PS50943">
    <property type="entry name" value="HTH_CROC1"/>
    <property type="match status" value="1"/>
</dbReference>
<organism evidence="2 4">
    <name type="scientific">Xanthomonas prunicola</name>
    <dbReference type="NCBI Taxonomy" id="2053930"/>
    <lineage>
        <taxon>Bacteria</taxon>
        <taxon>Pseudomonadati</taxon>
        <taxon>Pseudomonadota</taxon>
        <taxon>Gammaproteobacteria</taxon>
        <taxon>Lysobacterales</taxon>
        <taxon>Lysobacteraceae</taxon>
        <taxon>Xanthomonas</taxon>
    </lineage>
</organism>
<evidence type="ECO:0000313" key="5">
    <source>
        <dbReference type="Proteomes" id="UP000233748"/>
    </source>
</evidence>
<keyword evidence="5" id="KW-1185">Reference proteome</keyword>
<dbReference type="AlphaFoldDB" id="A0A2N3RE75"/>